<sequence length="528" mass="57350">MQQQCTLKVLPAEAASASKVQQYAASHFGIPPTAITGYHVLKQSIDARSKQPWIQLTIRVFINEPFQERAVQQLVLKDVSKAPHKVIIVGAGPAGLFAALKLIEQGIQPVLLERGKDVRSRRRDLALLNKEGVINPESNYCFGEGGAGTYSDGKLYTRSTKRGDVNRILNILVQFGAEEKILYEAHPHVGTNKLPQIITAIRDKIADCGGLFLFEKKVTDLIITDNLVKGVKTADGDSFEGAAVILATGHSARDIFVLLHQKKILIEAKPFALGVRIEHPQTLIDSIQYHCTTRDAFLPPASYSLVQQVEARGVFSFCMCPGGIIAPAATDAGELVVNGWSPSKRNNPFANSGMVASVEMQDIAAAGKKKGASPLLDAQNPLSAMYFQQAVEKKAYEYGGGRFVAPAQRMADFVQQKVSANLPDCSYLPGLQAAPLNEVLPGFIHYALKNAFQEFGKKMKGYYTNEAVVVATESRTSSPVRIPRDPHTLQHPQISRLYPCAEGAGYAGGIVSAAMDGERVVEEIVKVL</sequence>
<dbReference type="PIRSF" id="PIRSF038984">
    <property type="entry name" value="FAD_binding_protein"/>
    <property type="match status" value="1"/>
</dbReference>
<dbReference type="Proteomes" id="UP000263900">
    <property type="component" value="Chromosome"/>
</dbReference>
<gene>
    <name evidence="7" type="ORF">D3H65_28785</name>
</gene>
<evidence type="ECO:0000259" key="4">
    <source>
        <dbReference type="Pfam" id="PF01134"/>
    </source>
</evidence>
<accession>A0A3B7MUZ8</accession>
<dbReference type="PANTHER" id="PTHR42842:SF3">
    <property type="entry name" value="FAD_NAD(P)-BINDING OXIDOREDUCTASE FAMILY PROTEIN"/>
    <property type="match status" value="1"/>
</dbReference>
<evidence type="ECO:0000259" key="5">
    <source>
        <dbReference type="Pfam" id="PF01494"/>
    </source>
</evidence>
<evidence type="ECO:0000256" key="2">
    <source>
        <dbReference type="ARBA" id="ARBA00022630"/>
    </source>
</evidence>
<evidence type="ECO:0000313" key="7">
    <source>
        <dbReference type="EMBL" id="AXY77737.1"/>
    </source>
</evidence>
<evidence type="ECO:0000256" key="1">
    <source>
        <dbReference type="ARBA" id="ARBA00001974"/>
    </source>
</evidence>
<dbReference type="Gene3D" id="3.30.70.2700">
    <property type="match status" value="1"/>
</dbReference>
<dbReference type="GO" id="GO:0071949">
    <property type="term" value="F:FAD binding"/>
    <property type="evidence" value="ECO:0007669"/>
    <property type="project" value="InterPro"/>
</dbReference>
<name>A0A3B7MUZ8_9BACT</name>
<keyword evidence="8" id="KW-1185">Reference proteome</keyword>
<dbReference type="Pfam" id="PF01494">
    <property type="entry name" value="FAD_binding_3"/>
    <property type="match status" value="1"/>
</dbReference>
<evidence type="ECO:0000256" key="3">
    <source>
        <dbReference type="ARBA" id="ARBA00022827"/>
    </source>
</evidence>
<feature type="domain" description="FAD-dependent protein C-terminal" evidence="6">
    <location>
        <begin position="270"/>
        <end position="476"/>
    </location>
</feature>
<comment type="cofactor">
    <cofactor evidence="1">
        <name>FAD</name>
        <dbReference type="ChEBI" id="CHEBI:57692"/>
    </cofactor>
</comment>
<dbReference type="KEGG" id="pseg:D3H65_28785"/>
<dbReference type="InterPro" id="IPR040131">
    <property type="entry name" value="MnmG_N"/>
</dbReference>
<dbReference type="InterPro" id="IPR002938">
    <property type="entry name" value="FAD-bd"/>
</dbReference>
<protein>
    <submittedName>
        <fullName evidence="7">FAD-binding protein</fullName>
    </submittedName>
</protein>
<dbReference type="Pfam" id="PF21688">
    <property type="entry name" value="FAD-depend_C"/>
    <property type="match status" value="1"/>
</dbReference>
<proteinExistence type="predicted"/>
<dbReference type="InterPro" id="IPR036188">
    <property type="entry name" value="FAD/NAD-bd_sf"/>
</dbReference>
<reference evidence="7 8" key="1">
    <citation type="submission" date="2018-09" db="EMBL/GenBank/DDBJ databases">
        <title>Genome sequencing of strain 6GH32-13.</title>
        <authorList>
            <person name="Weon H.-Y."/>
            <person name="Heo J."/>
            <person name="Kwon S.-W."/>
        </authorList>
    </citation>
    <scope>NUCLEOTIDE SEQUENCE [LARGE SCALE GENOMIC DNA]</scope>
    <source>
        <strain evidence="7 8">5GH32-13</strain>
    </source>
</reference>
<organism evidence="7 8">
    <name type="scientific">Paraflavitalea soli</name>
    <dbReference type="NCBI Taxonomy" id="2315862"/>
    <lineage>
        <taxon>Bacteria</taxon>
        <taxon>Pseudomonadati</taxon>
        <taxon>Bacteroidota</taxon>
        <taxon>Chitinophagia</taxon>
        <taxon>Chitinophagales</taxon>
        <taxon>Chitinophagaceae</taxon>
        <taxon>Paraflavitalea</taxon>
    </lineage>
</organism>
<evidence type="ECO:0000259" key="6">
    <source>
        <dbReference type="Pfam" id="PF21688"/>
    </source>
</evidence>
<evidence type="ECO:0000313" key="8">
    <source>
        <dbReference type="Proteomes" id="UP000263900"/>
    </source>
</evidence>
<dbReference type="Pfam" id="PF01134">
    <property type="entry name" value="GIDA"/>
    <property type="match status" value="1"/>
</dbReference>
<dbReference type="RefSeq" id="WP_119053610.1">
    <property type="nucleotide sequence ID" value="NZ_CP032157.1"/>
</dbReference>
<dbReference type="PRINTS" id="PR00411">
    <property type="entry name" value="PNDRDTASEI"/>
</dbReference>
<dbReference type="AlphaFoldDB" id="A0A3B7MUZ8"/>
<dbReference type="PRINTS" id="PR00368">
    <property type="entry name" value="FADPNR"/>
</dbReference>
<dbReference type="OrthoDB" id="9772594at2"/>
<keyword evidence="3" id="KW-0274">FAD</keyword>
<dbReference type="EMBL" id="CP032157">
    <property type="protein sequence ID" value="AXY77737.1"/>
    <property type="molecule type" value="Genomic_DNA"/>
</dbReference>
<feature type="domain" description="MnmG N-terminal" evidence="4">
    <location>
        <begin position="200"/>
        <end position="250"/>
    </location>
</feature>
<dbReference type="SUPFAM" id="SSF51905">
    <property type="entry name" value="FAD/NAD(P)-binding domain"/>
    <property type="match status" value="1"/>
</dbReference>
<dbReference type="InterPro" id="IPR049516">
    <property type="entry name" value="FAD-depend_C"/>
</dbReference>
<dbReference type="InterPro" id="IPR028348">
    <property type="entry name" value="FAD-binding_protein"/>
</dbReference>
<dbReference type="Gene3D" id="3.50.50.60">
    <property type="entry name" value="FAD/NAD(P)-binding domain"/>
    <property type="match status" value="2"/>
</dbReference>
<dbReference type="PANTHER" id="PTHR42842">
    <property type="entry name" value="FAD/NAD(P)-BINDING OXIDOREDUCTASE"/>
    <property type="match status" value="1"/>
</dbReference>
<keyword evidence="2" id="KW-0285">Flavoprotein</keyword>
<feature type="domain" description="FAD-binding" evidence="5">
    <location>
        <begin position="85"/>
        <end position="117"/>
    </location>
</feature>